<sequence>MTNQQTAKLILDRAKPLFKREYNVQYRIKVVFDHYDHQFNFYMIRYKPGHITRVTPLHHVESTWIADLEEILNLIEKDLKLTIVFAGFEGIKWDSRNSYIQRPKRKVG</sequence>
<dbReference type="RefSeq" id="WP_053792095.1">
    <property type="nucleotide sequence ID" value="NZ_BAABVW010000041.1"/>
</dbReference>
<evidence type="ECO:0000313" key="1">
    <source>
        <dbReference type="EMBL" id="KOY75862.1"/>
    </source>
</evidence>
<protein>
    <submittedName>
        <fullName evidence="1">Uncharacterized protein</fullName>
    </submittedName>
</protein>
<dbReference type="EMBL" id="JXCY01000007">
    <property type="protein sequence ID" value="KOY75862.1"/>
    <property type="molecule type" value="Genomic_DNA"/>
</dbReference>
<dbReference type="Proteomes" id="UP000037778">
    <property type="component" value="Unassembled WGS sequence"/>
</dbReference>
<name>A0A0M9D3D5_9LACO</name>
<dbReference type="PATRIC" id="fig|148814.12.peg.1159"/>
<keyword evidence="2" id="KW-1185">Reference proteome</keyword>
<dbReference type="GeneID" id="66349401"/>
<evidence type="ECO:0000313" key="2">
    <source>
        <dbReference type="Proteomes" id="UP000037778"/>
    </source>
</evidence>
<proteinExistence type="predicted"/>
<dbReference type="AlphaFoldDB" id="A0A0M9D3D5"/>
<accession>A0A0M9D3D5</accession>
<comment type="caution">
    <text evidence="1">The sequence shown here is derived from an EMBL/GenBank/DDBJ whole genome shotgun (WGS) entry which is preliminary data.</text>
</comment>
<reference evidence="1 2" key="1">
    <citation type="journal article" date="2015" name="Genome Biol. Evol.">
        <title>Functionally Structured Genomes in Lactobacillus kunkeei Colonizing the Honey Crop and Food Products of Honeybees and Stingless Bees.</title>
        <authorList>
            <person name="Tamarit D."/>
            <person name="Ellegaard K.M."/>
            <person name="Wikander J."/>
            <person name="Olofsson T."/>
            <person name="Vasquez A."/>
            <person name="Andersson S.G."/>
        </authorList>
    </citation>
    <scope>NUCLEOTIDE SEQUENCE [LARGE SCALE GENOMIC DNA]</scope>
    <source>
        <strain evidence="1 2">LAko</strain>
    </source>
</reference>
<organism evidence="1 2">
    <name type="scientific">Apilactobacillus kunkeei</name>
    <dbReference type="NCBI Taxonomy" id="148814"/>
    <lineage>
        <taxon>Bacteria</taxon>
        <taxon>Bacillati</taxon>
        <taxon>Bacillota</taxon>
        <taxon>Bacilli</taxon>
        <taxon>Lactobacillales</taxon>
        <taxon>Lactobacillaceae</taxon>
        <taxon>Apilactobacillus</taxon>
    </lineage>
</organism>
<gene>
    <name evidence="1" type="ORF">RZ71_02830</name>
</gene>